<protein>
    <submittedName>
        <fullName evidence="1">Uncharacterized protein</fullName>
    </submittedName>
</protein>
<reference evidence="1" key="2">
    <citation type="submission" date="2025-09" db="UniProtKB">
        <authorList>
            <consortium name="EnsemblPlants"/>
        </authorList>
    </citation>
    <scope>IDENTIFICATION</scope>
</reference>
<sequence length="414" mass="47239">MPDSVAAAGEDLIGALPDDILRLVLSFLPSRESVYTCVLARRWRNLWKSVPRVVIYKEEDARFVTSLLLLRDRAPLHEFVFISFLDGTPQDVEMWIRYAASCHVRVLDLAVHRYDFTERLWLPNMTLVCQHLTTLDICGVKLEEQTLDFSCCPVLDVLEMQDCEINAEKISCQSLRHLSMDVCSFPLGVRTHISCPSLAALELTENVRLTPFLESMPSLVTAFVRFDTEWSEHEEPYDHCLKGGYYGYCNDGFCLAYGHIDSEGDVCVLLDGLCGATDLKLISTPKMIICTRDFKWRHIFSKLKTLYLSEWCLAADFSGLVYFLQHSPILEKLTLAVAVEICEEESLNIQDDSYKPSKHFAISKNLKVVEIKCCDKVESIHHIVEILDSLGVPPEHIKNQHKHQSSDRLSFEDE</sequence>
<dbReference type="EnsemblPlants" id="AVESA.00010b.r2.1CG0082890.1">
    <property type="protein sequence ID" value="AVESA.00010b.r2.1CG0082890.1.CDS"/>
    <property type="gene ID" value="AVESA.00010b.r2.1CG0082890"/>
</dbReference>
<keyword evidence="2" id="KW-1185">Reference proteome</keyword>
<evidence type="ECO:0000313" key="1">
    <source>
        <dbReference type="EnsemblPlants" id="AVESA.00010b.r2.1CG0082890.1.CDS"/>
    </source>
</evidence>
<organism evidence="1 2">
    <name type="scientific">Avena sativa</name>
    <name type="common">Oat</name>
    <dbReference type="NCBI Taxonomy" id="4498"/>
    <lineage>
        <taxon>Eukaryota</taxon>
        <taxon>Viridiplantae</taxon>
        <taxon>Streptophyta</taxon>
        <taxon>Embryophyta</taxon>
        <taxon>Tracheophyta</taxon>
        <taxon>Spermatophyta</taxon>
        <taxon>Magnoliopsida</taxon>
        <taxon>Liliopsida</taxon>
        <taxon>Poales</taxon>
        <taxon>Poaceae</taxon>
        <taxon>BOP clade</taxon>
        <taxon>Pooideae</taxon>
        <taxon>Poodae</taxon>
        <taxon>Poeae</taxon>
        <taxon>Poeae Chloroplast Group 1 (Aveneae type)</taxon>
        <taxon>Aveninae</taxon>
        <taxon>Avena</taxon>
    </lineage>
</organism>
<dbReference type="Proteomes" id="UP001732700">
    <property type="component" value="Chromosome 1C"/>
</dbReference>
<evidence type="ECO:0000313" key="2">
    <source>
        <dbReference type="Proteomes" id="UP001732700"/>
    </source>
</evidence>
<proteinExistence type="predicted"/>
<reference evidence="1" key="1">
    <citation type="submission" date="2021-05" db="EMBL/GenBank/DDBJ databases">
        <authorList>
            <person name="Scholz U."/>
            <person name="Mascher M."/>
            <person name="Fiebig A."/>
        </authorList>
    </citation>
    <scope>NUCLEOTIDE SEQUENCE [LARGE SCALE GENOMIC DNA]</scope>
</reference>
<accession>A0ACD5TMH6</accession>
<name>A0ACD5TMH6_AVESA</name>